<keyword evidence="1" id="KW-0963">Cytoplasm</keyword>
<evidence type="ECO:0000256" key="2">
    <source>
        <dbReference type="ARBA" id="ARBA00022884"/>
    </source>
</evidence>
<dbReference type="PANTHER" id="PTHR34654">
    <property type="entry name" value="UPF0109 PROTEIN SCO5592"/>
    <property type="match status" value="1"/>
</dbReference>
<dbReference type="PANTHER" id="PTHR34654:SF1">
    <property type="entry name" value="RNA-BINDING PROTEIN KHPA"/>
    <property type="match status" value="1"/>
</dbReference>
<accession>A0ABM8Z5C9</accession>
<dbReference type="Pfam" id="PF13083">
    <property type="entry name" value="KH_KhpA-B"/>
    <property type="match status" value="1"/>
</dbReference>
<protein>
    <submittedName>
        <fullName evidence="3">Uncharacterized protein</fullName>
    </submittedName>
</protein>
<sequence length="89" mass="9709">MVKYKMNEEALRNLVSTIIKPLISKPDVMTITLTESTTTVSCVVSVDATDLGKLIGYGGTTIHAIRELIFSAHLSAGKKVYIEIEALKK</sequence>
<reference evidence="3 4" key="1">
    <citation type="submission" date="2021-11" db="EMBL/GenBank/DDBJ databases">
        <authorList>
            <person name="Depoorter E."/>
        </authorList>
    </citation>
    <scope>NUCLEOTIDE SEQUENCE [LARGE SCALE GENOMIC DNA]</scope>
    <source>
        <strain evidence="3 4">LMG 24289</strain>
    </source>
</reference>
<dbReference type="EMBL" id="CAKKNS010000002">
    <property type="protein sequence ID" value="CAH0416435.1"/>
    <property type="molecule type" value="Genomic_DNA"/>
</dbReference>
<name>A0ABM8Z5C9_9LACO</name>
<evidence type="ECO:0000313" key="3">
    <source>
        <dbReference type="EMBL" id="CAH0416435.1"/>
    </source>
</evidence>
<comment type="caution">
    <text evidence="3">The sequence shown here is derived from an EMBL/GenBank/DDBJ whole genome shotgun (WGS) entry which is preliminary data.</text>
</comment>
<organism evidence="3 4">
    <name type="scientific">Periweissella fabaria</name>
    <dbReference type="NCBI Taxonomy" id="546157"/>
    <lineage>
        <taxon>Bacteria</taxon>
        <taxon>Bacillati</taxon>
        <taxon>Bacillota</taxon>
        <taxon>Bacilli</taxon>
        <taxon>Lactobacillales</taxon>
        <taxon>Lactobacillaceae</taxon>
        <taxon>Periweissella</taxon>
    </lineage>
</organism>
<gene>
    <name evidence="3" type="ORF">WFA24289_00739</name>
</gene>
<dbReference type="Proteomes" id="UP000789707">
    <property type="component" value="Unassembled WGS sequence"/>
</dbReference>
<dbReference type="InterPro" id="IPR020627">
    <property type="entry name" value="KhpA"/>
</dbReference>
<evidence type="ECO:0000256" key="1">
    <source>
        <dbReference type="ARBA" id="ARBA00022490"/>
    </source>
</evidence>
<keyword evidence="4" id="KW-1185">Reference proteome</keyword>
<evidence type="ECO:0000313" key="4">
    <source>
        <dbReference type="Proteomes" id="UP000789707"/>
    </source>
</evidence>
<dbReference type="Gene3D" id="3.30.300.20">
    <property type="match status" value="1"/>
</dbReference>
<keyword evidence="2" id="KW-0694">RNA-binding</keyword>
<dbReference type="InterPro" id="IPR015946">
    <property type="entry name" value="KH_dom-like_a/b"/>
</dbReference>
<proteinExistence type="predicted"/>